<dbReference type="CDD" id="cd00519">
    <property type="entry name" value="Lipase_3"/>
    <property type="match status" value="1"/>
</dbReference>
<protein>
    <submittedName>
        <fullName evidence="3">Lipase (Class 3)</fullName>
    </submittedName>
</protein>
<dbReference type="Pfam" id="PF01764">
    <property type="entry name" value="Lipase_3"/>
    <property type="match status" value="1"/>
</dbReference>
<dbReference type="PANTHER" id="PTHR45856">
    <property type="entry name" value="ALPHA/BETA-HYDROLASES SUPERFAMILY PROTEIN"/>
    <property type="match status" value="1"/>
</dbReference>
<feature type="domain" description="Fungal lipase-type" evidence="2">
    <location>
        <begin position="95"/>
        <end position="245"/>
    </location>
</feature>
<evidence type="ECO:0000313" key="3">
    <source>
        <dbReference type="EMBL" id="TCS81343.1"/>
    </source>
</evidence>
<feature type="chain" id="PRO_5020193518" evidence="1">
    <location>
        <begin position="26"/>
        <end position="428"/>
    </location>
</feature>
<proteinExistence type="predicted"/>
<dbReference type="RefSeq" id="WP_132547154.1">
    <property type="nucleotide sequence ID" value="NZ_SMAA01000002.1"/>
</dbReference>
<keyword evidence="1" id="KW-0732">Signal</keyword>
<dbReference type="EMBL" id="SMAA01000002">
    <property type="protein sequence ID" value="TCS81343.1"/>
    <property type="molecule type" value="Genomic_DNA"/>
</dbReference>
<dbReference type="InterPro" id="IPR051218">
    <property type="entry name" value="Sec_MonoDiacylglyc_Lipase"/>
</dbReference>
<gene>
    <name evidence="3" type="ORF">EDC37_10239</name>
</gene>
<comment type="caution">
    <text evidence="3">The sequence shown here is derived from an EMBL/GenBank/DDBJ whole genome shotgun (WGS) entry which is preliminary data.</text>
</comment>
<sequence length="428" mass="47314">MRKNFFRISISVCLLIFFSLLPVYAQANYDAKIQYICSLMSMTAYNDKYGELARDTLTSYGWDFNSFNDNVENPAANFFIAHNDNFVPGESSYLLSVRGTNDLNDVSSDMKISLVPFGGNTPEGFDAYLAQPTNAQMPMVHSGFNQYVQTAFFTKKGDDGQTIGEKLVSILHNDPHAHLYITGHSLGGAVVVLTAARLNSIGVDPAQISVVTFGAPVVGNEAFAKTYGPSINLSRIILAGDPVRNLVQLLNPNYQQFGKEIKYSTVPSYDDKLSHKILLYVDASLRRYYDESKDTVEPPASDGKVLFTKPVCQLEAGQSNENIDFYIYAVLKDDISHYIDGTVWSDSTNASPTDSNIKYIVNTDITISRQKYVQNSFYVSTTYTVYDAPSGKLISAFSIASNTAELTPIEAVLYNNLKLADELKATLI</sequence>
<dbReference type="AlphaFoldDB" id="A0A4R3KE50"/>
<feature type="signal peptide" evidence="1">
    <location>
        <begin position="1"/>
        <end position="25"/>
    </location>
</feature>
<dbReference type="InterPro" id="IPR029058">
    <property type="entry name" value="AB_hydrolase_fold"/>
</dbReference>
<accession>A0A4R3KE50</accession>
<evidence type="ECO:0000313" key="4">
    <source>
        <dbReference type="Proteomes" id="UP000295188"/>
    </source>
</evidence>
<dbReference type="SUPFAM" id="SSF53474">
    <property type="entry name" value="alpha/beta-Hydrolases"/>
    <property type="match status" value="1"/>
</dbReference>
<reference evidence="3 4" key="1">
    <citation type="submission" date="2019-03" db="EMBL/GenBank/DDBJ databases">
        <title>Genomic Encyclopedia of Type Strains, Phase IV (KMG-IV): sequencing the most valuable type-strain genomes for metagenomic binning, comparative biology and taxonomic classification.</title>
        <authorList>
            <person name="Goeker M."/>
        </authorList>
    </citation>
    <scope>NUCLEOTIDE SEQUENCE [LARGE SCALE GENOMIC DNA]</scope>
    <source>
        <strain evidence="3 4">DSM 20467</strain>
    </source>
</reference>
<dbReference type="Gene3D" id="3.40.50.1820">
    <property type="entry name" value="alpha/beta hydrolase"/>
    <property type="match status" value="1"/>
</dbReference>
<dbReference type="GO" id="GO:0006629">
    <property type="term" value="P:lipid metabolic process"/>
    <property type="evidence" value="ECO:0007669"/>
    <property type="project" value="InterPro"/>
</dbReference>
<dbReference type="Proteomes" id="UP000295188">
    <property type="component" value="Unassembled WGS sequence"/>
</dbReference>
<dbReference type="OrthoDB" id="5522031at2"/>
<evidence type="ECO:0000256" key="1">
    <source>
        <dbReference type="SAM" id="SignalP"/>
    </source>
</evidence>
<keyword evidence="4" id="KW-1185">Reference proteome</keyword>
<name>A0A4R3KE50_9FIRM</name>
<evidence type="ECO:0000259" key="2">
    <source>
        <dbReference type="Pfam" id="PF01764"/>
    </source>
</evidence>
<dbReference type="InterPro" id="IPR002921">
    <property type="entry name" value="Fungal_lipase-type"/>
</dbReference>
<organism evidence="3 4">
    <name type="scientific">Pectinatus cerevisiiphilus</name>
    <dbReference type="NCBI Taxonomy" id="86956"/>
    <lineage>
        <taxon>Bacteria</taxon>
        <taxon>Bacillati</taxon>
        <taxon>Bacillota</taxon>
        <taxon>Negativicutes</taxon>
        <taxon>Selenomonadales</taxon>
        <taxon>Selenomonadaceae</taxon>
        <taxon>Pectinatus</taxon>
    </lineage>
</organism>
<dbReference type="PANTHER" id="PTHR45856:SF24">
    <property type="entry name" value="FUNGAL LIPASE-LIKE DOMAIN-CONTAINING PROTEIN"/>
    <property type="match status" value="1"/>
</dbReference>